<dbReference type="GO" id="GO:0007094">
    <property type="term" value="P:mitotic spindle assembly checkpoint signaling"/>
    <property type="evidence" value="ECO:0007669"/>
    <property type="project" value="TreeGrafter"/>
</dbReference>
<dbReference type="GO" id="GO:0000776">
    <property type="term" value="C:kinetochore"/>
    <property type="evidence" value="ECO:0007669"/>
    <property type="project" value="TreeGrafter"/>
</dbReference>
<protein>
    <submittedName>
        <fullName evidence="4">Uncharacterized protein</fullName>
    </submittedName>
</protein>
<organism evidence="4">
    <name type="scientific">Castor canadensis</name>
    <name type="common">American beaver</name>
    <dbReference type="NCBI Taxonomy" id="51338"/>
    <lineage>
        <taxon>Eukaryota</taxon>
        <taxon>Metazoa</taxon>
        <taxon>Chordata</taxon>
        <taxon>Craniata</taxon>
        <taxon>Vertebrata</taxon>
        <taxon>Euteleostomi</taxon>
        <taxon>Mammalia</taxon>
        <taxon>Eutheria</taxon>
        <taxon>Euarchontoglires</taxon>
        <taxon>Glires</taxon>
        <taxon>Rodentia</taxon>
        <taxon>Castorimorpha</taxon>
        <taxon>Castoridae</taxon>
        <taxon>Castor</taxon>
    </lineage>
</organism>
<evidence type="ECO:0000256" key="3">
    <source>
        <dbReference type="SAM" id="MobiDB-lite"/>
    </source>
</evidence>
<comment type="subcellular location">
    <subcellularLocation>
        <location evidence="1">Nucleus</location>
    </subcellularLocation>
</comment>
<dbReference type="Ensembl" id="ENSCCNT00000005164.1">
    <property type="protein sequence ID" value="ENSCCNP00000003940.1"/>
    <property type="gene ID" value="ENSCCNG00000004160.1"/>
</dbReference>
<sequence length="151" mass="16955">KVLQLHRYQGDTSAGTQRATRTAGSTRAAILHQHDIYPPATFTEVQKYGLTLLVTTDPELIKYLNNVVEQLKGNIMSRKDIHEEICSVIRKIIPTMTFLPLLIVSCSFDLLVYTDKDLIFITSSEEVGLLSFTATIHKVDSLVTKKSFVND</sequence>
<dbReference type="Gene3D" id="3.30.900.10">
    <property type="entry name" value="HORMA domain"/>
    <property type="match status" value="2"/>
</dbReference>
<feature type="region of interest" description="Disordered" evidence="3">
    <location>
        <begin position="1"/>
        <end position="21"/>
    </location>
</feature>
<accession>A0A8C0W169</accession>
<dbReference type="GO" id="GO:0005737">
    <property type="term" value="C:cytoplasm"/>
    <property type="evidence" value="ECO:0007669"/>
    <property type="project" value="TreeGrafter"/>
</dbReference>
<dbReference type="GO" id="GO:0005654">
    <property type="term" value="C:nucleoplasm"/>
    <property type="evidence" value="ECO:0007669"/>
    <property type="project" value="TreeGrafter"/>
</dbReference>
<dbReference type="AlphaFoldDB" id="A0A8C0W169"/>
<dbReference type="PANTHER" id="PTHR11842:SF11">
    <property type="entry name" value="MITOTIC SPINDLE ASSEMBLY CHECKPOINT PROTEIN MAD2A"/>
    <property type="match status" value="1"/>
</dbReference>
<dbReference type="InterPro" id="IPR045091">
    <property type="entry name" value="Mad2-like"/>
</dbReference>
<dbReference type="PANTHER" id="PTHR11842">
    <property type="entry name" value="MITOTIC SPINDLE ASSEMBLY CHECKPOINT PROTEIN MAD2"/>
    <property type="match status" value="1"/>
</dbReference>
<proteinExistence type="predicted"/>
<evidence type="ECO:0000256" key="2">
    <source>
        <dbReference type="ARBA" id="ARBA00023242"/>
    </source>
</evidence>
<keyword evidence="2" id="KW-0539">Nucleus</keyword>
<reference evidence="4" key="1">
    <citation type="submission" date="2023-09" db="UniProtKB">
        <authorList>
            <consortium name="Ensembl"/>
        </authorList>
    </citation>
    <scope>IDENTIFICATION</scope>
</reference>
<dbReference type="SUPFAM" id="SSF56019">
    <property type="entry name" value="The spindle assembly checkpoint protein mad2"/>
    <property type="match status" value="1"/>
</dbReference>
<dbReference type="InterPro" id="IPR036570">
    <property type="entry name" value="HORMA_dom_sf"/>
</dbReference>
<name>A0A8C0W169_CASCN</name>
<evidence type="ECO:0000313" key="4">
    <source>
        <dbReference type="Ensembl" id="ENSCCNP00000003940.1"/>
    </source>
</evidence>
<feature type="compositionally biased region" description="Low complexity" evidence="3">
    <location>
        <begin position="12"/>
        <end position="21"/>
    </location>
</feature>
<evidence type="ECO:0000256" key="1">
    <source>
        <dbReference type="ARBA" id="ARBA00004123"/>
    </source>
</evidence>